<feature type="signal peptide" evidence="5">
    <location>
        <begin position="1"/>
        <end position="18"/>
    </location>
</feature>
<dbReference type="PANTHER" id="PTHR11610">
    <property type="entry name" value="LIPASE"/>
    <property type="match status" value="1"/>
</dbReference>
<dbReference type="SUPFAM" id="SSF53474">
    <property type="entry name" value="alpha/beta-Hydrolases"/>
    <property type="match status" value="1"/>
</dbReference>
<dbReference type="InterPro" id="IPR000734">
    <property type="entry name" value="TAG_lipase"/>
</dbReference>
<reference evidence="7 8" key="1">
    <citation type="submission" date="2021-06" db="EMBL/GenBank/DDBJ databases">
        <title>Caerostris darwini draft genome.</title>
        <authorList>
            <person name="Kono N."/>
            <person name="Arakawa K."/>
        </authorList>
    </citation>
    <scope>NUCLEOTIDE SEQUENCE [LARGE SCALE GENOMIC DNA]</scope>
</reference>
<gene>
    <name evidence="7" type="primary">PNLIP</name>
    <name evidence="7" type="ORF">CDAR_502801</name>
</gene>
<dbReference type="InterPro" id="IPR029058">
    <property type="entry name" value="AB_hydrolase_fold"/>
</dbReference>
<evidence type="ECO:0000256" key="5">
    <source>
        <dbReference type="SAM" id="SignalP"/>
    </source>
</evidence>
<organism evidence="7 8">
    <name type="scientific">Caerostris darwini</name>
    <dbReference type="NCBI Taxonomy" id="1538125"/>
    <lineage>
        <taxon>Eukaryota</taxon>
        <taxon>Metazoa</taxon>
        <taxon>Ecdysozoa</taxon>
        <taxon>Arthropoda</taxon>
        <taxon>Chelicerata</taxon>
        <taxon>Arachnida</taxon>
        <taxon>Araneae</taxon>
        <taxon>Araneomorphae</taxon>
        <taxon>Entelegynae</taxon>
        <taxon>Araneoidea</taxon>
        <taxon>Araneidae</taxon>
        <taxon>Caerostris</taxon>
    </lineage>
</organism>
<dbReference type="GO" id="GO:0005615">
    <property type="term" value="C:extracellular space"/>
    <property type="evidence" value="ECO:0007669"/>
    <property type="project" value="TreeGrafter"/>
</dbReference>
<evidence type="ECO:0000313" key="8">
    <source>
        <dbReference type="Proteomes" id="UP001054837"/>
    </source>
</evidence>
<keyword evidence="5" id="KW-0732">Signal</keyword>
<keyword evidence="3" id="KW-0964">Secreted</keyword>
<keyword evidence="8" id="KW-1185">Reference proteome</keyword>
<accession>A0AAV4QE72</accession>
<dbReference type="Gene3D" id="3.40.50.1820">
    <property type="entry name" value="alpha/beta hydrolase"/>
    <property type="match status" value="1"/>
</dbReference>
<dbReference type="CDD" id="cd00707">
    <property type="entry name" value="Pancreat_lipase_like"/>
    <property type="match status" value="1"/>
</dbReference>
<dbReference type="InterPro" id="IPR013818">
    <property type="entry name" value="Lipase"/>
</dbReference>
<comment type="similarity">
    <text evidence="2 4">Belongs to the AB hydrolase superfamily. Lipase family.</text>
</comment>
<sequence>MKTFSLGLLCLWIVSAVGDTKIDITKRDVSSFFTREKCIDGLGCFNAGSPFFNFLERPLSLLPDDREAINTTFALYTRDSPNIPSNFSNMDASLDHLASSSFNPHLDTKFIVPGYISKVAPHWKMPLKDALLFYEPCNVFYVDWSGAFIKELQKRTGITPESVHIIGHSLGAHIAGYAGKRLTTLGRISAMDPAGPYFTNVEAIVRLDRADALFVDAIHTNAAPSRFQGFGLVDSIAHFDFYPNGGHLQPGCEDMGQAILSFLGHPTFDADGLRDIMCNHGRATDLFISSIKDHHCQLLGSHCDSWLSYADGQCGNCSSEQTLCVPLGMNSIRFSKNIVLDKSLNFYLNTTADEPYC</sequence>
<comment type="caution">
    <text evidence="7">The sequence shown here is derived from an EMBL/GenBank/DDBJ whole genome shotgun (WGS) entry which is preliminary data.</text>
</comment>
<evidence type="ECO:0000256" key="1">
    <source>
        <dbReference type="ARBA" id="ARBA00004613"/>
    </source>
</evidence>
<protein>
    <submittedName>
        <fullName evidence="7">Pancreatic triacylglycerol lipase</fullName>
    </submittedName>
</protein>
<evidence type="ECO:0000313" key="7">
    <source>
        <dbReference type="EMBL" id="GIY06564.1"/>
    </source>
</evidence>
<proteinExistence type="inferred from homology"/>
<evidence type="ECO:0000259" key="6">
    <source>
        <dbReference type="Pfam" id="PF00151"/>
    </source>
</evidence>
<evidence type="ECO:0000256" key="3">
    <source>
        <dbReference type="ARBA" id="ARBA00022525"/>
    </source>
</evidence>
<dbReference type="EMBL" id="BPLQ01004230">
    <property type="protein sequence ID" value="GIY06564.1"/>
    <property type="molecule type" value="Genomic_DNA"/>
</dbReference>
<dbReference type="Pfam" id="PF00151">
    <property type="entry name" value="Lipase"/>
    <property type="match status" value="2"/>
</dbReference>
<dbReference type="GO" id="GO:0016298">
    <property type="term" value="F:lipase activity"/>
    <property type="evidence" value="ECO:0007669"/>
    <property type="project" value="InterPro"/>
</dbReference>
<feature type="domain" description="Lipase" evidence="6">
    <location>
        <begin position="36"/>
        <end position="146"/>
    </location>
</feature>
<feature type="domain" description="Lipase" evidence="6">
    <location>
        <begin position="147"/>
        <end position="356"/>
    </location>
</feature>
<feature type="chain" id="PRO_5043371736" evidence="5">
    <location>
        <begin position="19"/>
        <end position="357"/>
    </location>
</feature>
<name>A0AAV4QE72_9ARAC</name>
<evidence type="ECO:0000256" key="4">
    <source>
        <dbReference type="RuleBase" id="RU004262"/>
    </source>
</evidence>
<dbReference type="InterPro" id="IPR033906">
    <property type="entry name" value="Lipase_N"/>
</dbReference>
<evidence type="ECO:0000256" key="2">
    <source>
        <dbReference type="ARBA" id="ARBA00010701"/>
    </source>
</evidence>
<dbReference type="GO" id="GO:0016042">
    <property type="term" value="P:lipid catabolic process"/>
    <property type="evidence" value="ECO:0007669"/>
    <property type="project" value="TreeGrafter"/>
</dbReference>
<comment type="subcellular location">
    <subcellularLocation>
        <location evidence="1">Secreted</location>
    </subcellularLocation>
</comment>
<dbReference type="Proteomes" id="UP001054837">
    <property type="component" value="Unassembled WGS sequence"/>
</dbReference>
<dbReference type="AlphaFoldDB" id="A0AAV4QE72"/>